<proteinExistence type="predicted"/>
<name>A0A0E9WC56_ANGAN</name>
<reference evidence="1" key="1">
    <citation type="submission" date="2014-11" db="EMBL/GenBank/DDBJ databases">
        <authorList>
            <person name="Amaro Gonzalez C."/>
        </authorList>
    </citation>
    <scope>NUCLEOTIDE SEQUENCE</scope>
</reference>
<reference evidence="1" key="2">
    <citation type="journal article" date="2015" name="Fish Shellfish Immunol.">
        <title>Early steps in the European eel (Anguilla anguilla)-Vibrio vulnificus interaction in the gills: Role of the RtxA13 toxin.</title>
        <authorList>
            <person name="Callol A."/>
            <person name="Pajuelo D."/>
            <person name="Ebbesson L."/>
            <person name="Teles M."/>
            <person name="MacKenzie S."/>
            <person name="Amaro C."/>
        </authorList>
    </citation>
    <scope>NUCLEOTIDE SEQUENCE</scope>
</reference>
<dbReference type="AlphaFoldDB" id="A0A0E9WC56"/>
<accession>A0A0E9WC56</accession>
<dbReference type="EMBL" id="GBXM01021417">
    <property type="protein sequence ID" value="JAH87160.1"/>
    <property type="molecule type" value="Transcribed_RNA"/>
</dbReference>
<organism evidence="1">
    <name type="scientific">Anguilla anguilla</name>
    <name type="common">European freshwater eel</name>
    <name type="synonym">Muraena anguilla</name>
    <dbReference type="NCBI Taxonomy" id="7936"/>
    <lineage>
        <taxon>Eukaryota</taxon>
        <taxon>Metazoa</taxon>
        <taxon>Chordata</taxon>
        <taxon>Craniata</taxon>
        <taxon>Vertebrata</taxon>
        <taxon>Euteleostomi</taxon>
        <taxon>Actinopterygii</taxon>
        <taxon>Neopterygii</taxon>
        <taxon>Teleostei</taxon>
        <taxon>Anguilliformes</taxon>
        <taxon>Anguillidae</taxon>
        <taxon>Anguilla</taxon>
    </lineage>
</organism>
<protein>
    <submittedName>
        <fullName evidence="1">Uncharacterized protein</fullName>
    </submittedName>
</protein>
<evidence type="ECO:0000313" key="1">
    <source>
        <dbReference type="EMBL" id="JAH87160.1"/>
    </source>
</evidence>
<sequence>MPGSQTDLHRKISKEMIGTIVRSHAVILLLSLDYNLCS</sequence>